<name>F0QTX4_VULM7</name>
<dbReference type="InterPro" id="IPR036425">
    <property type="entry name" value="MoaB/Mog-like_dom_sf"/>
</dbReference>
<evidence type="ECO:0000256" key="2">
    <source>
        <dbReference type="ARBA" id="ARBA00023150"/>
    </source>
</evidence>
<dbReference type="GO" id="GO:0005829">
    <property type="term" value="C:cytosol"/>
    <property type="evidence" value="ECO:0007669"/>
    <property type="project" value="TreeGrafter"/>
</dbReference>
<reference evidence="4 5" key="1">
    <citation type="journal article" date="2011" name="J. Bacteriol.">
        <title>Complete genome sequence of 'Vulcanisaeta moutnovskia' strain 768-28, a novel member of the hyperthermophilic crenarchaeal genus vulcanisaeta.</title>
        <authorList>
            <person name="Gumerov V.M."/>
            <person name="Mardanov A.V."/>
            <person name="Beletsky A.V."/>
            <person name="Prokofeva M.I."/>
            <person name="Bonch-Osmolovskaya E.A."/>
            <person name="Ravin N.V."/>
            <person name="Skryabin K.G."/>
        </authorList>
    </citation>
    <scope>NUCLEOTIDE SEQUENCE [LARGE SCALE GENOMIC DNA]</scope>
    <source>
        <strain evidence="4 5">768-28</strain>
    </source>
</reference>
<dbReference type="SMART" id="SM00852">
    <property type="entry name" value="MoCF_biosynth"/>
    <property type="match status" value="1"/>
</dbReference>
<dbReference type="HOGENOM" id="CLU_077358_2_3_2"/>
<dbReference type="AlphaFoldDB" id="F0QTX4"/>
<dbReference type="PANTHER" id="PTHR43232:SF2">
    <property type="entry name" value="MOLYBDENUM COFACTOR BIOSYNTHESIS PROTEIN B"/>
    <property type="match status" value="1"/>
</dbReference>
<feature type="domain" description="MoaB/Mog" evidence="3">
    <location>
        <begin position="32"/>
        <end position="182"/>
    </location>
</feature>
<sequence length="188" mass="20599">MKSLNINTKILFLMSVPRTMHREAGPKTANFFVITVSTSRYNAKVSGQPYTDESGDLAESMLRQAGHRVVGSELIKDDLVMIRSLVDSLLLRDDVDVIVLTGGTGLARSDVTIEAVRPLFEKELEGFGELFRQVSYQKIGTGVIMTRATAGVTRGKLIVALPGSPDGVRTGLEIILQELPHILYIIRS</sequence>
<evidence type="ECO:0000313" key="5">
    <source>
        <dbReference type="Proteomes" id="UP000007485"/>
    </source>
</evidence>
<dbReference type="CDD" id="cd00886">
    <property type="entry name" value="MogA_MoaB"/>
    <property type="match status" value="1"/>
</dbReference>
<proteinExistence type="inferred from homology"/>
<protein>
    <submittedName>
        <fullName evidence="4">Molybdenum cofactor synthesis domain</fullName>
    </submittedName>
</protein>
<dbReference type="InterPro" id="IPR012245">
    <property type="entry name" value="MoaB"/>
</dbReference>
<organism evidence="4 5">
    <name type="scientific">Vulcanisaeta moutnovskia (strain 768-28)</name>
    <dbReference type="NCBI Taxonomy" id="985053"/>
    <lineage>
        <taxon>Archaea</taxon>
        <taxon>Thermoproteota</taxon>
        <taxon>Thermoprotei</taxon>
        <taxon>Thermoproteales</taxon>
        <taxon>Thermoproteaceae</taxon>
        <taxon>Vulcanisaeta</taxon>
    </lineage>
</organism>
<dbReference type="SUPFAM" id="SSF53218">
    <property type="entry name" value="Molybdenum cofactor biosynthesis proteins"/>
    <property type="match status" value="1"/>
</dbReference>
<dbReference type="Proteomes" id="UP000007485">
    <property type="component" value="Chromosome"/>
</dbReference>
<accession>F0QTX4</accession>
<dbReference type="NCBIfam" id="TIGR00177">
    <property type="entry name" value="molyb_syn"/>
    <property type="match status" value="1"/>
</dbReference>
<evidence type="ECO:0000313" key="4">
    <source>
        <dbReference type="EMBL" id="ADY01760.1"/>
    </source>
</evidence>
<dbReference type="InterPro" id="IPR008284">
    <property type="entry name" value="MoCF_biosynth_CS"/>
</dbReference>
<dbReference type="PROSITE" id="PS01078">
    <property type="entry name" value="MOCF_BIOSYNTHESIS_1"/>
    <property type="match status" value="1"/>
</dbReference>
<dbReference type="PIRSF" id="PIRSF006443">
    <property type="entry name" value="MoaB"/>
    <property type="match status" value="1"/>
</dbReference>
<dbReference type="STRING" id="985053.VMUT_1556"/>
<gene>
    <name evidence="4" type="ordered locus">VMUT_1556</name>
</gene>
<dbReference type="KEGG" id="vmo:VMUT_1556"/>
<dbReference type="eggNOG" id="arCOG00214">
    <property type="taxonomic scope" value="Archaea"/>
</dbReference>
<evidence type="ECO:0000259" key="3">
    <source>
        <dbReference type="SMART" id="SM00852"/>
    </source>
</evidence>
<comment type="similarity">
    <text evidence="1">Belongs to the MoaB/Mog family.</text>
</comment>
<dbReference type="Pfam" id="PF00994">
    <property type="entry name" value="MoCF_biosynth"/>
    <property type="match status" value="1"/>
</dbReference>
<dbReference type="FunFam" id="3.40.980.10:FF:000006">
    <property type="entry name" value="Molybdenum cofactor biosynthesis protein B"/>
    <property type="match status" value="1"/>
</dbReference>
<dbReference type="PANTHER" id="PTHR43232">
    <property type="entry name" value="MOLYBDENUM COFACTOR BIOSYNTHESIS PROTEIN B"/>
    <property type="match status" value="1"/>
</dbReference>
<dbReference type="Gene3D" id="3.40.980.10">
    <property type="entry name" value="MoaB/Mog-like domain"/>
    <property type="match status" value="1"/>
</dbReference>
<dbReference type="GO" id="GO:0006777">
    <property type="term" value="P:Mo-molybdopterin cofactor biosynthetic process"/>
    <property type="evidence" value="ECO:0007669"/>
    <property type="project" value="UniProtKB-KW"/>
</dbReference>
<dbReference type="EMBL" id="CP002529">
    <property type="protein sequence ID" value="ADY01760.1"/>
    <property type="molecule type" value="Genomic_DNA"/>
</dbReference>
<keyword evidence="2" id="KW-0501">Molybdenum cofactor biosynthesis</keyword>
<keyword evidence="5" id="KW-1185">Reference proteome</keyword>
<dbReference type="InterPro" id="IPR001453">
    <property type="entry name" value="MoaB/Mog_dom"/>
</dbReference>
<evidence type="ECO:0000256" key="1">
    <source>
        <dbReference type="ARBA" id="ARBA00006112"/>
    </source>
</evidence>